<dbReference type="GO" id="GO:0046872">
    <property type="term" value="F:metal ion binding"/>
    <property type="evidence" value="ECO:0007669"/>
    <property type="project" value="UniProtKB-KW"/>
</dbReference>
<evidence type="ECO:0000256" key="3">
    <source>
        <dbReference type="ARBA" id="ARBA00022723"/>
    </source>
</evidence>
<dbReference type="SMART" id="SM00433">
    <property type="entry name" value="TOP2c"/>
    <property type="match status" value="1"/>
</dbReference>
<evidence type="ECO:0000256" key="1">
    <source>
        <dbReference type="ARBA" id="ARBA00000185"/>
    </source>
</evidence>
<dbReference type="EC" id="5.6.2.2" evidence="10"/>
<dbReference type="InterPro" id="IPR001241">
    <property type="entry name" value="Topo_IIA"/>
</dbReference>
<evidence type="ECO:0000256" key="8">
    <source>
        <dbReference type="ARBA" id="ARBA00023125"/>
    </source>
</evidence>
<dbReference type="SMART" id="SM00387">
    <property type="entry name" value="HATPase_c"/>
    <property type="match status" value="1"/>
</dbReference>
<dbReference type="OrthoDB" id="9802808at2"/>
<dbReference type="GO" id="GO:0005524">
    <property type="term" value="F:ATP binding"/>
    <property type="evidence" value="ECO:0007669"/>
    <property type="project" value="UniProtKB-UniRule"/>
</dbReference>
<evidence type="ECO:0000256" key="4">
    <source>
        <dbReference type="ARBA" id="ARBA00022741"/>
    </source>
</evidence>
<dbReference type="HAMAP" id="MF_00938">
    <property type="entry name" value="ParE_type1"/>
    <property type="match status" value="1"/>
</dbReference>
<evidence type="ECO:0000256" key="10">
    <source>
        <dbReference type="HAMAP-Rule" id="MF_00938"/>
    </source>
</evidence>
<dbReference type="SUPFAM" id="SSF56719">
    <property type="entry name" value="Type II DNA topoisomerase"/>
    <property type="match status" value="1"/>
</dbReference>
<dbReference type="InterPro" id="IPR014721">
    <property type="entry name" value="Ribsml_uS5_D2-typ_fold_subgr"/>
</dbReference>
<dbReference type="SUPFAM" id="SSF55874">
    <property type="entry name" value="ATPase domain of HSP90 chaperone/DNA topoisomerase II/histidine kinase"/>
    <property type="match status" value="1"/>
</dbReference>
<dbReference type="STRING" id="1178482.AR456_05105"/>
<dbReference type="InterPro" id="IPR020568">
    <property type="entry name" value="Ribosomal_Su5_D2-typ_SF"/>
</dbReference>
<feature type="binding site" evidence="10">
    <location>
        <position position="41"/>
    </location>
    <ligand>
        <name>ATP</name>
        <dbReference type="ChEBI" id="CHEBI:30616"/>
    </ligand>
</feature>
<dbReference type="InterPro" id="IPR005737">
    <property type="entry name" value="TopoIV_B_Gneg"/>
</dbReference>
<dbReference type="PATRIC" id="fig|1178482.3.peg.3329"/>
<evidence type="ECO:0000256" key="2">
    <source>
        <dbReference type="ARBA" id="ARBA00001946"/>
    </source>
</evidence>
<dbReference type="GO" id="GO:0003677">
    <property type="term" value="F:DNA binding"/>
    <property type="evidence" value="ECO:0007669"/>
    <property type="project" value="UniProtKB-UniRule"/>
</dbReference>
<keyword evidence="4 10" id="KW-0547">Nucleotide-binding</keyword>
<dbReference type="PRINTS" id="PR01098">
    <property type="entry name" value="TOPISMRASE4B"/>
</dbReference>
<dbReference type="Gene3D" id="3.40.50.670">
    <property type="match status" value="1"/>
</dbReference>
<dbReference type="FunFam" id="3.30.230.10:FF:000012">
    <property type="entry name" value="DNA topoisomerase 4 subunit B"/>
    <property type="match status" value="1"/>
</dbReference>
<name>W1N4Z0_9GAMM</name>
<dbReference type="CDD" id="cd00822">
    <property type="entry name" value="TopoII_Trans_DNA_gyrase"/>
    <property type="match status" value="1"/>
</dbReference>
<dbReference type="FunFam" id="3.40.50.670:FF:000003">
    <property type="entry name" value="DNA topoisomerase 4 subunit B"/>
    <property type="match status" value="1"/>
</dbReference>
<dbReference type="Pfam" id="PF01751">
    <property type="entry name" value="Toprim"/>
    <property type="match status" value="1"/>
</dbReference>
<dbReference type="InterPro" id="IPR013759">
    <property type="entry name" value="Topo_IIA_B_C"/>
</dbReference>
<protein>
    <recommendedName>
        <fullName evidence="10">DNA topoisomerase 4 subunit B</fullName>
        <ecNumber evidence="10">5.6.2.2</ecNumber>
    </recommendedName>
    <alternativeName>
        <fullName evidence="10">Topoisomerase IV subunit B</fullName>
    </alternativeName>
</protein>
<comment type="function">
    <text evidence="10">Topoisomerase IV is essential for chromosome segregation. It relaxes supercoiled DNA. Performs the decatenation events required during the replication of a circular DNA molecule.</text>
</comment>
<dbReference type="InterPro" id="IPR018522">
    <property type="entry name" value="TopoIIA_CS"/>
</dbReference>
<dbReference type="KEGG" id="hhu:AR456_05105"/>
<dbReference type="Gene3D" id="3.30.230.10">
    <property type="match status" value="1"/>
</dbReference>
<dbReference type="PANTHER" id="PTHR45866">
    <property type="entry name" value="DNA GYRASE/TOPOISOMERASE SUBUNIT B"/>
    <property type="match status" value="1"/>
</dbReference>
<feature type="site" description="Interaction with DNA" evidence="10">
    <location>
        <position position="444"/>
    </location>
</feature>
<evidence type="ECO:0000256" key="5">
    <source>
        <dbReference type="ARBA" id="ARBA00022840"/>
    </source>
</evidence>
<reference evidence="12 13" key="1">
    <citation type="submission" date="2013-08" db="EMBL/GenBank/DDBJ databases">
        <title>draft genome of Halomonas huanghegensis, strain BJGMM-B45T.</title>
        <authorList>
            <person name="Miao C."/>
            <person name="Wan Y."/>
            <person name="Jin W."/>
        </authorList>
    </citation>
    <scope>NUCLEOTIDE SEQUENCE [LARGE SCALE GENOMIC DNA]</scope>
    <source>
        <strain evidence="12 13">BJGMM-B45</strain>
    </source>
</reference>
<feature type="binding site" evidence="10">
    <location>
        <begin position="109"/>
        <end position="115"/>
    </location>
    <ligand>
        <name>ATP</name>
        <dbReference type="ChEBI" id="CHEBI:30616"/>
    </ligand>
</feature>
<evidence type="ECO:0000313" key="12">
    <source>
        <dbReference type="EMBL" id="ERL50231.1"/>
    </source>
</evidence>
<comment type="catalytic activity">
    <reaction evidence="1 10">
        <text>ATP-dependent breakage, passage and rejoining of double-stranded DNA.</text>
        <dbReference type="EC" id="5.6.2.2"/>
    </reaction>
</comment>
<accession>W1N4Z0</accession>
<evidence type="ECO:0000256" key="6">
    <source>
        <dbReference type="ARBA" id="ARBA00022842"/>
    </source>
</evidence>
<dbReference type="PROSITE" id="PS50880">
    <property type="entry name" value="TOPRIM"/>
    <property type="match status" value="1"/>
</dbReference>
<dbReference type="Pfam" id="PF02518">
    <property type="entry name" value="HATPase_c"/>
    <property type="match status" value="1"/>
</dbReference>
<dbReference type="SUPFAM" id="SSF54211">
    <property type="entry name" value="Ribosomal protein S5 domain 2-like"/>
    <property type="match status" value="1"/>
</dbReference>
<dbReference type="GO" id="GO:0005694">
    <property type="term" value="C:chromosome"/>
    <property type="evidence" value="ECO:0007669"/>
    <property type="project" value="InterPro"/>
</dbReference>
<dbReference type="InterPro" id="IPR002288">
    <property type="entry name" value="DNA_gyrase_B_C"/>
</dbReference>
<comment type="similarity">
    <text evidence="10">Belongs to the type II topoisomerase family. ParE type 1 subfamily.</text>
</comment>
<keyword evidence="5 10" id="KW-0067">ATP-binding</keyword>
<feature type="site" description="Interaction with DNA" evidence="10">
    <location>
        <position position="611"/>
    </location>
</feature>
<dbReference type="GO" id="GO:0003918">
    <property type="term" value="F:DNA topoisomerase type II (double strand cut, ATP-hydrolyzing) activity"/>
    <property type="evidence" value="ECO:0007669"/>
    <property type="project" value="UniProtKB-UniRule"/>
</dbReference>
<dbReference type="CDD" id="cd16928">
    <property type="entry name" value="HATPase_GyrB-like"/>
    <property type="match status" value="1"/>
</dbReference>
<dbReference type="InterPro" id="IPR036890">
    <property type="entry name" value="HATPase_C_sf"/>
</dbReference>
<dbReference type="eggNOG" id="COG0187">
    <property type="taxonomic scope" value="Bacteria"/>
</dbReference>
<dbReference type="RefSeq" id="WP_021820283.1">
    <property type="nucleotide sequence ID" value="NZ_AVBC01000039.1"/>
</dbReference>
<dbReference type="PANTHER" id="PTHR45866:SF4">
    <property type="entry name" value="DNA TOPOISOMERASE 4 SUBUNIT B"/>
    <property type="match status" value="1"/>
</dbReference>
<dbReference type="GO" id="GO:0006265">
    <property type="term" value="P:DNA topological change"/>
    <property type="evidence" value="ECO:0007669"/>
    <property type="project" value="UniProtKB-UniRule"/>
</dbReference>
<dbReference type="PROSITE" id="PS00177">
    <property type="entry name" value="TOPOISOMERASE_II"/>
    <property type="match status" value="1"/>
</dbReference>
<keyword evidence="3" id="KW-0479">Metal-binding</keyword>
<feature type="binding site" evidence="10">
    <location>
        <position position="68"/>
    </location>
    <ligand>
        <name>ATP</name>
        <dbReference type="ChEBI" id="CHEBI:30616"/>
    </ligand>
</feature>
<feature type="domain" description="Toprim" evidence="11">
    <location>
        <begin position="410"/>
        <end position="523"/>
    </location>
</feature>
<dbReference type="Pfam" id="PF00204">
    <property type="entry name" value="DNA_gyraseB"/>
    <property type="match status" value="1"/>
</dbReference>
<evidence type="ECO:0000259" key="11">
    <source>
        <dbReference type="PROSITE" id="PS50880"/>
    </source>
</evidence>
<dbReference type="InterPro" id="IPR013760">
    <property type="entry name" value="Topo_IIA-like_dom_sf"/>
</dbReference>
<keyword evidence="9 10" id="KW-0413">Isomerase</keyword>
<evidence type="ECO:0000256" key="7">
    <source>
        <dbReference type="ARBA" id="ARBA00023029"/>
    </source>
</evidence>
<dbReference type="AlphaFoldDB" id="W1N4Z0"/>
<dbReference type="FunFam" id="3.30.565.10:FF:000002">
    <property type="entry name" value="DNA gyrase subunit B"/>
    <property type="match status" value="1"/>
</dbReference>
<dbReference type="GO" id="GO:0007059">
    <property type="term" value="P:chromosome segregation"/>
    <property type="evidence" value="ECO:0007669"/>
    <property type="project" value="UniProtKB-UniRule"/>
</dbReference>
<comment type="caution">
    <text evidence="12">The sequence shown here is derived from an EMBL/GenBank/DDBJ whole genome shotgun (WGS) entry which is preliminary data.</text>
</comment>
<feature type="site" description="Interaction with DNA" evidence="10">
    <location>
        <position position="495"/>
    </location>
</feature>
<feature type="binding site" evidence="10">
    <location>
        <position position="4"/>
    </location>
    <ligand>
        <name>ATP</name>
        <dbReference type="ChEBI" id="CHEBI:30616"/>
    </ligand>
</feature>
<dbReference type="NCBIfam" id="TIGR01055">
    <property type="entry name" value="parE_Gneg"/>
    <property type="match status" value="1"/>
</dbReference>
<organism evidence="12 13">
    <name type="scientific">Halomonas huangheensis</name>
    <dbReference type="NCBI Taxonomy" id="1178482"/>
    <lineage>
        <taxon>Bacteria</taxon>
        <taxon>Pseudomonadati</taxon>
        <taxon>Pseudomonadota</taxon>
        <taxon>Gammaproteobacteria</taxon>
        <taxon>Oceanospirillales</taxon>
        <taxon>Halomonadaceae</taxon>
        <taxon>Halomonas</taxon>
    </lineage>
</organism>
<keyword evidence="8 10" id="KW-0238">DNA-binding</keyword>
<gene>
    <name evidence="10" type="primary">parE</name>
    <name evidence="12" type="ORF">BJB45_03635</name>
</gene>
<dbReference type="EMBL" id="AVBC01000039">
    <property type="protein sequence ID" value="ERL50231.1"/>
    <property type="molecule type" value="Genomic_DNA"/>
</dbReference>
<keyword evidence="7 10" id="KW-0799">Topoisomerase</keyword>
<keyword evidence="6" id="KW-0460">Magnesium</keyword>
<dbReference type="Pfam" id="PF00986">
    <property type="entry name" value="DNA_gyraseB_C"/>
    <property type="match status" value="1"/>
</dbReference>
<dbReference type="Proteomes" id="UP000019113">
    <property type="component" value="Unassembled WGS sequence"/>
</dbReference>
<sequence length="626" mass="68841">MTQYSASSIEVLSGLEPVRKRPGMYTDTSRPNHLVQEVIDNSVDEALAEYANEICVKLLADGGVEVEDNGRGMPIDIHPEHGVSGIELIMTRLHAGGKFSSSSYRFSGGLHGVGVSVVNALSQRLEVEVLRDGQRHGMAFEHGDTVSPLEVIGTAAKRARGTLVRFWPETSYFDSPNLSISRLKHLLRAKAVLCPGLKVELTEVDGTVTTWQFEDGLRDYLAQTTDGYEVIPVSPFVGHFSDDDQAVDWAIQWLPEGGDSLMESYVNLIPTAQGGTHVNGLRSGLLEALREFCEYRSILPRGVKLTAEDLWERVAYVLSVKMLDPQFAGQTKERLSSRTVAGFVSGVVKDAFSLWLNHHVDQAEALAEMVISAAQRRQKSSKKVARKKVTSGPALPGKLADCSGQDPALSELFLVEGDSAGGSAKQARNRESQAILPLRGKILNTWEVESHDIYGSQEVHDIAVAIGMDPVSEDLSKLRYHKICILADADSDGLHIATLLCALFVRHFPALVDAGHVFVAMPPLYRIDLGKEVHYALDESEKAAILKQLESKRGTPNVQRFKGLGEMSPLQLRETTMAVETRRLVQLTRTEGDGTMEMMDMLLAKKRAADRKSWLEDYGNLADLEI</sequence>
<comment type="subunit">
    <text evidence="10">Heterotetramer composed of ParC and ParE.</text>
</comment>
<comment type="cofactor">
    <cofactor evidence="2">
        <name>Mg(2+)</name>
        <dbReference type="ChEBI" id="CHEBI:18420"/>
    </cofactor>
</comment>
<dbReference type="Gene3D" id="3.30.565.10">
    <property type="entry name" value="Histidine kinase-like ATPase, C-terminal domain"/>
    <property type="match status" value="1"/>
</dbReference>
<dbReference type="InterPro" id="IPR003594">
    <property type="entry name" value="HATPase_dom"/>
</dbReference>
<dbReference type="InterPro" id="IPR013506">
    <property type="entry name" value="Topo_IIA_bsu_dom2"/>
</dbReference>
<dbReference type="PRINTS" id="PR00418">
    <property type="entry name" value="TPI2FAMILY"/>
</dbReference>
<evidence type="ECO:0000313" key="13">
    <source>
        <dbReference type="Proteomes" id="UP000019113"/>
    </source>
</evidence>
<keyword evidence="13" id="KW-1185">Reference proteome</keyword>
<feature type="binding site" evidence="10">
    <location>
        <position position="332"/>
    </location>
    <ligand>
        <name>ATP</name>
        <dbReference type="ChEBI" id="CHEBI:30616"/>
    </ligand>
</feature>
<proteinExistence type="inferred from homology"/>
<dbReference type="InterPro" id="IPR006171">
    <property type="entry name" value="TOPRIM_dom"/>
</dbReference>
<evidence type="ECO:0000256" key="9">
    <source>
        <dbReference type="ARBA" id="ARBA00023235"/>
    </source>
</evidence>